<dbReference type="PANTHER" id="PTHR10309:SF0">
    <property type="entry name" value="MANNOSE-6-PHOSPHATE ISOMERASE"/>
    <property type="match status" value="1"/>
</dbReference>
<dbReference type="FunFam" id="2.60.120.10:FF:000044">
    <property type="entry name" value="Mannose-6-phosphate isomerase"/>
    <property type="match status" value="1"/>
</dbReference>
<evidence type="ECO:0000256" key="4">
    <source>
        <dbReference type="ARBA" id="ARBA00010772"/>
    </source>
</evidence>
<dbReference type="STRING" id="698492.A0A0E9NCA7"/>
<dbReference type="GO" id="GO:0005975">
    <property type="term" value="P:carbohydrate metabolic process"/>
    <property type="evidence" value="ECO:0007669"/>
    <property type="project" value="InterPro"/>
</dbReference>
<feature type="binding site" evidence="11">
    <location>
        <position position="283"/>
    </location>
    <ligand>
        <name>Zn(2+)</name>
        <dbReference type="ChEBI" id="CHEBI:29105"/>
    </ligand>
</feature>
<dbReference type="Pfam" id="PF20512">
    <property type="entry name" value="PMI_typeI_hel"/>
    <property type="match status" value="1"/>
</dbReference>
<dbReference type="GO" id="GO:0004476">
    <property type="term" value="F:mannose-6-phosphate isomerase activity"/>
    <property type="evidence" value="ECO:0007669"/>
    <property type="project" value="UniProtKB-EC"/>
</dbReference>
<dbReference type="PIRSF" id="PIRSF001480">
    <property type="entry name" value="Mannose-6-phosphate_isomerase"/>
    <property type="match status" value="1"/>
</dbReference>
<dbReference type="PRINTS" id="PR00714">
    <property type="entry name" value="MAN6PISMRASE"/>
</dbReference>
<dbReference type="InterPro" id="IPR046458">
    <property type="entry name" value="PMI_typeI_hel"/>
</dbReference>
<reference evidence="18 19" key="1">
    <citation type="journal article" date="2011" name="J. Gen. Appl. Microbiol.">
        <title>Draft genome sequencing of the enigmatic yeast Saitoella complicata.</title>
        <authorList>
            <person name="Nishida H."/>
            <person name="Hamamoto M."/>
            <person name="Sugiyama J."/>
        </authorList>
    </citation>
    <scope>NUCLEOTIDE SEQUENCE [LARGE SCALE GENOMIC DNA]</scope>
    <source>
        <strain evidence="18 19">NRRL Y-17804</strain>
    </source>
</reference>
<evidence type="ECO:0000256" key="9">
    <source>
        <dbReference type="ARBA" id="ARBA00023235"/>
    </source>
</evidence>
<dbReference type="Gene3D" id="2.60.120.10">
    <property type="entry name" value="Jelly Rolls"/>
    <property type="match status" value="2"/>
</dbReference>
<feature type="domain" description="Phosphomannose isomerase type I C-terminal" evidence="15">
    <location>
        <begin position="345"/>
        <end position="389"/>
    </location>
</feature>
<evidence type="ECO:0000256" key="13">
    <source>
        <dbReference type="RuleBase" id="RU004189"/>
    </source>
</evidence>
<dbReference type="AlphaFoldDB" id="A0A0E9NCA7"/>
<feature type="domain" description="Phosphomannose isomerase type I helical insertion" evidence="17">
    <location>
        <begin position="167"/>
        <end position="264"/>
    </location>
</feature>
<organism evidence="18 19">
    <name type="scientific">Saitoella complicata (strain BCRC 22490 / CBS 7301 / JCM 7358 / NBRC 10748 / NRRL Y-17804)</name>
    <dbReference type="NCBI Taxonomy" id="698492"/>
    <lineage>
        <taxon>Eukaryota</taxon>
        <taxon>Fungi</taxon>
        <taxon>Dikarya</taxon>
        <taxon>Ascomycota</taxon>
        <taxon>Taphrinomycotina</taxon>
        <taxon>Taphrinomycotina incertae sedis</taxon>
        <taxon>Saitoella</taxon>
    </lineage>
</organism>
<dbReference type="PANTHER" id="PTHR10309">
    <property type="entry name" value="MANNOSE-6-PHOSPHATE ISOMERASE"/>
    <property type="match status" value="1"/>
</dbReference>
<evidence type="ECO:0000313" key="19">
    <source>
        <dbReference type="Proteomes" id="UP000033140"/>
    </source>
</evidence>
<evidence type="ECO:0000256" key="3">
    <source>
        <dbReference type="ARBA" id="ARBA00004666"/>
    </source>
</evidence>
<evidence type="ECO:0000259" key="16">
    <source>
        <dbReference type="Pfam" id="PF20511"/>
    </source>
</evidence>
<comment type="cofactor">
    <cofactor evidence="11 12">
        <name>Zn(2+)</name>
        <dbReference type="ChEBI" id="CHEBI:29105"/>
    </cofactor>
    <text evidence="11 12">Binds 1 zinc ion per subunit.</text>
</comment>
<gene>
    <name evidence="18" type="ORF">G7K_1671-t1</name>
</gene>
<dbReference type="PROSITE" id="PS00965">
    <property type="entry name" value="PMI_I_1"/>
    <property type="match status" value="1"/>
</dbReference>
<dbReference type="InterPro" id="IPR018050">
    <property type="entry name" value="Pmannose_isomerase-type1_CS"/>
</dbReference>
<dbReference type="PROSITE" id="PS00966">
    <property type="entry name" value="PMI_I_2"/>
    <property type="match status" value="1"/>
</dbReference>
<feature type="domain" description="Phosphomannose isomerase type I catalytic" evidence="16">
    <location>
        <begin position="7"/>
        <end position="151"/>
    </location>
</feature>
<dbReference type="EMBL" id="BACD03000009">
    <property type="protein sequence ID" value="GAO47464.1"/>
    <property type="molecule type" value="Genomic_DNA"/>
</dbReference>
<dbReference type="Gene3D" id="1.10.441.10">
    <property type="entry name" value="Phosphomannose Isomerase, domain 2"/>
    <property type="match status" value="1"/>
</dbReference>
<evidence type="ECO:0000256" key="8">
    <source>
        <dbReference type="ARBA" id="ARBA00022833"/>
    </source>
</evidence>
<keyword evidence="9 12" id="KW-0413">Isomerase</keyword>
<dbReference type="GO" id="GO:0009298">
    <property type="term" value="P:GDP-mannose biosynthetic process"/>
    <property type="evidence" value="ECO:0007669"/>
    <property type="project" value="UniProtKB-UniPathway"/>
</dbReference>
<dbReference type="CDD" id="cd07011">
    <property type="entry name" value="cupin_PMI_type_I_N"/>
    <property type="match status" value="1"/>
</dbReference>
<evidence type="ECO:0000256" key="7">
    <source>
        <dbReference type="ARBA" id="ARBA00022723"/>
    </source>
</evidence>
<keyword evidence="8 11" id="KW-0862">Zinc</keyword>
<dbReference type="InterPro" id="IPR001250">
    <property type="entry name" value="Man6P_Isoase-1"/>
</dbReference>
<comment type="catalytic activity">
    <reaction evidence="1 12">
        <text>D-mannose 6-phosphate = D-fructose 6-phosphate</text>
        <dbReference type="Rhea" id="RHEA:12356"/>
        <dbReference type="ChEBI" id="CHEBI:58735"/>
        <dbReference type="ChEBI" id="CHEBI:61527"/>
        <dbReference type="EC" id="5.3.1.8"/>
    </reaction>
</comment>
<evidence type="ECO:0000256" key="6">
    <source>
        <dbReference type="ARBA" id="ARBA00018236"/>
    </source>
</evidence>
<evidence type="ECO:0000313" key="18">
    <source>
        <dbReference type="EMBL" id="GAO47464.1"/>
    </source>
</evidence>
<dbReference type="UniPathway" id="UPA00126">
    <property type="reaction ID" value="UER00423"/>
</dbReference>
<dbReference type="Pfam" id="PF01238">
    <property type="entry name" value="PMI_typeI_C"/>
    <property type="match status" value="1"/>
</dbReference>
<protein>
    <recommendedName>
        <fullName evidence="6 12">Mannose-6-phosphate isomerase</fullName>
        <ecNumber evidence="5 12">5.3.1.8</ecNumber>
    </recommendedName>
</protein>
<feature type="binding site" evidence="11">
    <location>
        <position position="134"/>
    </location>
    <ligand>
        <name>Zn(2+)</name>
        <dbReference type="ChEBI" id="CHEBI:29105"/>
    </ligand>
</feature>
<evidence type="ECO:0000259" key="17">
    <source>
        <dbReference type="Pfam" id="PF20512"/>
    </source>
</evidence>
<dbReference type="FunFam" id="1.10.441.10:FF:000001">
    <property type="entry name" value="Mannose-6-phosphate isomerase"/>
    <property type="match status" value="1"/>
</dbReference>
<dbReference type="InterPro" id="IPR046457">
    <property type="entry name" value="PMI_typeI_cat"/>
</dbReference>
<dbReference type="Proteomes" id="UP000033140">
    <property type="component" value="Unassembled WGS sequence"/>
</dbReference>
<evidence type="ECO:0000256" key="1">
    <source>
        <dbReference type="ARBA" id="ARBA00000757"/>
    </source>
</evidence>
<dbReference type="InterPro" id="IPR046456">
    <property type="entry name" value="PMI_typeI_C"/>
</dbReference>
<evidence type="ECO:0000256" key="14">
    <source>
        <dbReference type="RuleBase" id="RU004248"/>
    </source>
</evidence>
<comment type="pathway">
    <text evidence="3 14">Nucleotide-sugar biosynthesis; GDP-alpha-D-mannose biosynthesis; alpha-D-mannose 1-phosphate from D-fructose 6-phosphate: step 1/2.</text>
</comment>
<evidence type="ECO:0000259" key="15">
    <source>
        <dbReference type="Pfam" id="PF01238"/>
    </source>
</evidence>
<dbReference type="InterPro" id="IPR014710">
    <property type="entry name" value="RmlC-like_jellyroll"/>
</dbReference>
<dbReference type="GO" id="GO:0008270">
    <property type="term" value="F:zinc ion binding"/>
    <property type="evidence" value="ECO:0007669"/>
    <property type="project" value="InterPro"/>
</dbReference>
<dbReference type="OMA" id="DIGLFCG"/>
<name>A0A0E9NCA7_SAICN</name>
<reference evidence="18 19" key="3">
    <citation type="journal article" date="2015" name="Genome Announc.">
        <title>Draft Genome Sequence of the Archiascomycetous Yeast Saitoella complicata.</title>
        <authorList>
            <person name="Yamauchi K."/>
            <person name="Kondo S."/>
            <person name="Hamamoto M."/>
            <person name="Takahashi Y."/>
            <person name="Ogura Y."/>
            <person name="Hayashi T."/>
            <person name="Nishida H."/>
        </authorList>
    </citation>
    <scope>NUCLEOTIDE SEQUENCE [LARGE SCALE GENOMIC DNA]</scope>
    <source>
        <strain evidence="18 19">NRRL Y-17804</strain>
    </source>
</reference>
<evidence type="ECO:0000256" key="11">
    <source>
        <dbReference type="PIRSR" id="PIRSR001480-2"/>
    </source>
</evidence>
<feature type="active site" evidence="10">
    <location>
        <position position="302"/>
    </location>
</feature>
<evidence type="ECO:0000256" key="5">
    <source>
        <dbReference type="ARBA" id="ARBA00011956"/>
    </source>
</evidence>
<comment type="caution">
    <text evidence="18">The sequence shown here is derived from an EMBL/GenBank/DDBJ whole genome shotgun (WGS) entry which is preliminary data.</text>
</comment>
<comment type="function">
    <text evidence="2">Involved in the synthesis of the GDP-mannose and dolichol-phosphate-mannose required for a number of critical mannosyl transfer reactions.</text>
</comment>
<dbReference type="Pfam" id="PF20511">
    <property type="entry name" value="PMI_typeI_cat"/>
    <property type="match status" value="1"/>
</dbReference>
<dbReference type="GO" id="GO:0005829">
    <property type="term" value="C:cytosol"/>
    <property type="evidence" value="ECO:0007669"/>
    <property type="project" value="TreeGrafter"/>
</dbReference>
<sequence length="427" mass="46855">MVLPVPLFQIAPVVQNYDWGVNGKDALVAQFAASTPNSNTEISKDKPYAELWMGTLHHPATEISSGRPLKELLDDNEALLSKTVNDKYGDLPFLLKILSVGKALSIQAHPDKTLAKKLHADDPKNYKDDNHKPEMAIALTDFEGFCGFRPVNEIASFLSAVPALRSIIGEEIAVKFQKTVKGKEDSKDEEVVKANKAALRSVFESLMTKSEDEVAKTSVELLESAQKDKSSFGGEFGGEEIANLLIRLNEQFPKDVGLFCTFLLNYCKLKPGEAMFLRALDIHAYLSGDIVECMAASDNVVRAGFTPKFKDVKNLVSMLTYNYAGPTEQKMKPENFERASGKTTLYDPPIEEFSVLRTVLGQGEKETTKGLQGPSIVIATKGSGSIKVGNEKKEVKGGYVFFVGADAEVELESSSEEFVLHRAFAEV</sequence>
<comment type="similarity">
    <text evidence="4 13">Belongs to the mannose-6-phosphate isomerase type 1 family.</text>
</comment>
<feature type="binding site" evidence="11">
    <location>
        <position position="107"/>
    </location>
    <ligand>
        <name>Zn(2+)</name>
        <dbReference type="ChEBI" id="CHEBI:29105"/>
    </ligand>
</feature>
<dbReference type="EC" id="5.3.1.8" evidence="5 12"/>
<keyword evidence="19" id="KW-1185">Reference proteome</keyword>
<evidence type="ECO:0000256" key="12">
    <source>
        <dbReference type="RuleBase" id="RU000611"/>
    </source>
</evidence>
<dbReference type="NCBIfam" id="TIGR00218">
    <property type="entry name" value="manA"/>
    <property type="match status" value="1"/>
</dbReference>
<accession>A0A0E9NCA7</accession>
<evidence type="ECO:0000256" key="2">
    <source>
        <dbReference type="ARBA" id="ARBA00002564"/>
    </source>
</evidence>
<keyword evidence="7 11" id="KW-0479">Metal-binding</keyword>
<proteinExistence type="inferred from homology"/>
<reference evidence="18 19" key="2">
    <citation type="journal article" date="2014" name="J. Gen. Appl. Microbiol.">
        <title>The early diverging ascomycetous budding yeast Saitoella complicata has three histone deacetylases belonging to the Clr6, Hos2, and Rpd3 lineages.</title>
        <authorList>
            <person name="Nishida H."/>
            <person name="Matsumoto T."/>
            <person name="Kondo S."/>
            <person name="Hamamoto M."/>
            <person name="Yoshikawa H."/>
        </authorList>
    </citation>
    <scope>NUCLEOTIDE SEQUENCE [LARGE SCALE GENOMIC DNA]</scope>
    <source>
        <strain evidence="18 19">NRRL Y-17804</strain>
    </source>
</reference>
<dbReference type="InterPro" id="IPR011051">
    <property type="entry name" value="RmlC_Cupin_sf"/>
</dbReference>
<dbReference type="InterPro" id="IPR016305">
    <property type="entry name" value="Mannose-6-P_Isomerase"/>
</dbReference>
<evidence type="ECO:0000256" key="10">
    <source>
        <dbReference type="PIRSR" id="PIRSR001480-1"/>
    </source>
</evidence>
<dbReference type="SUPFAM" id="SSF51182">
    <property type="entry name" value="RmlC-like cupins"/>
    <property type="match status" value="1"/>
</dbReference>
<feature type="binding site" evidence="11">
    <location>
        <position position="109"/>
    </location>
    <ligand>
        <name>Zn(2+)</name>
        <dbReference type="ChEBI" id="CHEBI:29105"/>
    </ligand>
</feature>